<feature type="chain" id="PRO_5047497782" description="DUF3613 domain-containing protein" evidence="2">
    <location>
        <begin position="30"/>
        <end position="136"/>
    </location>
</feature>
<sequence>MNRSPYACQRHLIAGLLACSAGIAVQAQQAPLTGQMLAPTTPTAVAEHASPPLAPSPMPSVATDNATMQTQVGDVTRQLLTMQSQGTHAGKHLPIPGQEASASYQRYLKSFEHPIPEFYDAAVSKSAGMSSTSSSP</sequence>
<dbReference type="Pfam" id="PF12266">
    <property type="entry name" value="DUF3613"/>
    <property type="match status" value="1"/>
</dbReference>
<keyword evidence="2" id="KW-0732">Signal</keyword>
<evidence type="ECO:0008006" key="5">
    <source>
        <dbReference type="Google" id="ProtNLM"/>
    </source>
</evidence>
<dbReference type="InterPro" id="IPR022053">
    <property type="entry name" value="DUF3613"/>
</dbReference>
<evidence type="ECO:0000313" key="4">
    <source>
        <dbReference type="Proteomes" id="UP001549184"/>
    </source>
</evidence>
<evidence type="ECO:0000313" key="3">
    <source>
        <dbReference type="EMBL" id="MET3653652.1"/>
    </source>
</evidence>
<feature type="region of interest" description="Disordered" evidence="1">
    <location>
        <begin position="41"/>
        <end position="64"/>
    </location>
</feature>
<comment type="caution">
    <text evidence="3">The sequence shown here is derived from an EMBL/GenBank/DDBJ whole genome shotgun (WGS) entry which is preliminary data.</text>
</comment>
<accession>A0ABV2JXU6</accession>
<proteinExistence type="predicted"/>
<keyword evidence="4" id="KW-1185">Reference proteome</keyword>
<organism evidence="3 4">
    <name type="scientific">Dyella japonica</name>
    <dbReference type="NCBI Taxonomy" id="231455"/>
    <lineage>
        <taxon>Bacteria</taxon>
        <taxon>Pseudomonadati</taxon>
        <taxon>Pseudomonadota</taxon>
        <taxon>Gammaproteobacteria</taxon>
        <taxon>Lysobacterales</taxon>
        <taxon>Rhodanobacteraceae</taxon>
        <taxon>Dyella</taxon>
    </lineage>
</organism>
<feature type="signal peptide" evidence="2">
    <location>
        <begin position="1"/>
        <end position="29"/>
    </location>
</feature>
<evidence type="ECO:0000256" key="2">
    <source>
        <dbReference type="SAM" id="SignalP"/>
    </source>
</evidence>
<dbReference type="RefSeq" id="WP_354015039.1">
    <property type="nucleotide sequence ID" value="NZ_JBEPMU010000005.1"/>
</dbReference>
<name>A0ABV2JXU6_9GAMM</name>
<evidence type="ECO:0000256" key="1">
    <source>
        <dbReference type="SAM" id="MobiDB-lite"/>
    </source>
</evidence>
<protein>
    <recommendedName>
        <fullName evidence="5">DUF3613 domain-containing protein</fullName>
    </recommendedName>
</protein>
<reference evidence="3 4" key="1">
    <citation type="submission" date="2024-06" db="EMBL/GenBank/DDBJ databases">
        <title>Sorghum-associated microbial communities from plants grown in Nebraska, USA.</title>
        <authorList>
            <person name="Schachtman D."/>
        </authorList>
    </citation>
    <scope>NUCLEOTIDE SEQUENCE [LARGE SCALE GENOMIC DNA]</scope>
    <source>
        <strain evidence="3 4">1073</strain>
    </source>
</reference>
<dbReference type="EMBL" id="JBEPMU010000005">
    <property type="protein sequence ID" value="MET3653652.1"/>
    <property type="molecule type" value="Genomic_DNA"/>
</dbReference>
<gene>
    <name evidence="3" type="ORF">ABIC75_003389</name>
</gene>
<dbReference type="Proteomes" id="UP001549184">
    <property type="component" value="Unassembled WGS sequence"/>
</dbReference>